<dbReference type="NCBIfam" id="TIGR02174">
    <property type="entry name" value="CXXU_selWTH"/>
    <property type="match status" value="1"/>
</dbReference>
<evidence type="ECO:0000256" key="1">
    <source>
        <dbReference type="ARBA" id="ARBA00023284"/>
    </source>
</evidence>
<gene>
    <name evidence="3 4" type="primary">LOC115219628</name>
</gene>
<proteinExistence type="predicted"/>
<evidence type="ECO:0000313" key="3">
    <source>
        <dbReference type="RefSeq" id="XP_029645637.1"/>
    </source>
</evidence>
<dbReference type="SUPFAM" id="SSF52833">
    <property type="entry name" value="Thioredoxin-like"/>
    <property type="match status" value="1"/>
</dbReference>
<evidence type="ECO:0000313" key="4">
    <source>
        <dbReference type="RefSeq" id="XP_036365420.1"/>
    </source>
</evidence>
<organism evidence="2 3">
    <name type="scientific">Octopus sinensis</name>
    <name type="common">East Asian common octopus</name>
    <dbReference type="NCBI Taxonomy" id="2607531"/>
    <lineage>
        <taxon>Eukaryota</taxon>
        <taxon>Metazoa</taxon>
        <taxon>Spiralia</taxon>
        <taxon>Lophotrochozoa</taxon>
        <taxon>Mollusca</taxon>
        <taxon>Cephalopoda</taxon>
        <taxon>Coleoidea</taxon>
        <taxon>Octopodiformes</taxon>
        <taxon>Octopoda</taxon>
        <taxon>Incirrata</taxon>
        <taxon>Octopodidae</taxon>
        <taxon>Octopus</taxon>
    </lineage>
</organism>
<sequence length="78" mass="8841">MESLRKAIYREFPEARVMDTVSKKRGAFEISINGKLVFSHLESCCYPESETVVALLHDVQDGKKPPVVERSNSRCTIL</sequence>
<protein>
    <submittedName>
        <fullName evidence="3 4">Migration and invasion enhancer 1-like</fullName>
    </submittedName>
</protein>
<dbReference type="Gene3D" id="3.40.30.10">
    <property type="entry name" value="Glutaredoxin"/>
    <property type="match status" value="1"/>
</dbReference>
<dbReference type="Proteomes" id="UP000515154">
    <property type="component" value="Linkage group LG15"/>
</dbReference>
<name>A0A6P7T5V4_9MOLL</name>
<dbReference type="AlphaFoldDB" id="A0A6P7T5V4"/>
<dbReference type="KEGG" id="osn:115219628"/>
<dbReference type="Pfam" id="PF10262">
    <property type="entry name" value="Rdx"/>
    <property type="match status" value="1"/>
</dbReference>
<dbReference type="RefSeq" id="XP_029645637.1">
    <property type="nucleotide sequence ID" value="XM_029789777.2"/>
</dbReference>
<keyword evidence="2" id="KW-1185">Reference proteome</keyword>
<dbReference type="InterPro" id="IPR036249">
    <property type="entry name" value="Thioredoxin-like_sf"/>
</dbReference>
<reference evidence="3 4" key="1">
    <citation type="submission" date="2025-08" db="UniProtKB">
        <authorList>
            <consortium name="RefSeq"/>
        </authorList>
    </citation>
    <scope>IDENTIFICATION</scope>
</reference>
<accession>A0A6P7T5V4</accession>
<keyword evidence="1" id="KW-0676">Redox-active center</keyword>
<evidence type="ECO:0000313" key="2">
    <source>
        <dbReference type="Proteomes" id="UP000515154"/>
    </source>
</evidence>
<dbReference type="InterPro" id="IPR011893">
    <property type="entry name" value="Selenoprotein_Rdx-typ"/>
</dbReference>
<dbReference type="RefSeq" id="XP_036365420.1">
    <property type="nucleotide sequence ID" value="XM_036509527.1"/>
</dbReference>